<evidence type="ECO:0000313" key="3">
    <source>
        <dbReference type="Proteomes" id="UP000195139"/>
    </source>
</evidence>
<evidence type="ECO:0008006" key="4">
    <source>
        <dbReference type="Google" id="ProtNLM"/>
    </source>
</evidence>
<dbReference type="STRING" id="1834181.A5880_000268"/>
<keyword evidence="3" id="KW-1185">Reference proteome</keyword>
<evidence type="ECO:0000313" key="1">
    <source>
        <dbReference type="EMBL" id="MEI5994780.1"/>
    </source>
</evidence>
<protein>
    <recommendedName>
        <fullName evidence="4">Helix-turn-helix domain-containing protein</fullName>
    </recommendedName>
</protein>
<gene>
    <name evidence="2" type="ORF">A5880_000268</name>
    <name evidence="1" type="ORF">A5880_002366</name>
</gene>
<dbReference type="AlphaFoldDB" id="A0A242CHE7"/>
<proteinExistence type="predicted"/>
<dbReference type="Proteomes" id="UP000195139">
    <property type="component" value="Unassembled WGS sequence"/>
</dbReference>
<comment type="caution">
    <text evidence="2">The sequence shown here is derived from an EMBL/GenBank/DDBJ whole genome shotgun (WGS) entry which is preliminary data.</text>
</comment>
<reference evidence="1 3" key="2">
    <citation type="submission" date="2018-07" db="EMBL/GenBank/DDBJ databases">
        <title>The Genome Sequence of Enterococcus sp. DIV0659b.</title>
        <authorList>
            <consortium name="The Broad Institute Genomics Platform"/>
            <consortium name="The Broad Institute Genomic Center for Infectious Diseases"/>
            <person name="Earl A."/>
            <person name="Manson A."/>
            <person name="Schwartman J."/>
            <person name="Gilmore M."/>
            <person name="Abouelleil A."/>
            <person name="Cao P."/>
            <person name="Chapman S."/>
            <person name="Cusick C."/>
            <person name="Shea T."/>
            <person name="Young S."/>
            <person name="Neafsey D."/>
            <person name="Nusbaum C."/>
            <person name="Birren B."/>
        </authorList>
    </citation>
    <scope>NUCLEOTIDE SEQUENCE [LARGE SCALE GENOMIC DNA]</scope>
    <source>
        <strain evidence="1 3">4G2_DIV0659</strain>
    </source>
</reference>
<accession>A0A242CHE7</accession>
<dbReference type="EMBL" id="NGLE02000001">
    <property type="protein sequence ID" value="MEI5994780.1"/>
    <property type="molecule type" value="Genomic_DNA"/>
</dbReference>
<dbReference type="EMBL" id="NGLE01000001">
    <property type="protein sequence ID" value="OTO09589.1"/>
    <property type="molecule type" value="Genomic_DNA"/>
</dbReference>
<name>A0A242CHE7_9ENTE</name>
<sequence>MSLEKEIEKIVEKKLEELQQPIQTIDHRPWIFTADVAEILGYTEEWVIKKFTKNQLFIEKKLIKKQGGQWNYKHPEFLQFVHDNF</sequence>
<organism evidence="2">
    <name type="scientific">Candidatus Enterococcus mansonii</name>
    <dbReference type="NCBI Taxonomy" id="1834181"/>
    <lineage>
        <taxon>Bacteria</taxon>
        <taxon>Bacillati</taxon>
        <taxon>Bacillota</taxon>
        <taxon>Bacilli</taxon>
        <taxon>Lactobacillales</taxon>
        <taxon>Enterococcaceae</taxon>
        <taxon>Enterococcus</taxon>
    </lineage>
</organism>
<reference evidence="2" key="1">
    <citation type="submission" date="2017-05" db="EMBL/GenBank/DDBJ databases">
        <title>The Genome Sequence of Enterococcus sp. 4G2_DIV0659.</title>
        <authorList>
            <consortium name="The Broad Institute Genomics Platform"/>
            <consortium name="The Broad Institute Genomic Center for Infectious Diseases"/>
            <person name="Earl A."/>
            <person name="Manson A."/>
            <person name="Schwartman J."/>
            <person name="Gilmore M."/>
            <person name="Abouelleil A."/>
            <person name="Cao P."/>
            <person name="Chapman S."/>
            <person name="Cusick C."/>
            <person name="Shea T."/>
            <person name="Young S."/>
            <person name="Neafsey D."/>
            <person name="Nusbaum C."/>
            <person name="Birren B."/>
        </authorList>
    </citation>
    <scope>NUCLEOTIDE SEQUENCE [LARGE SCALE GENOMIC DNA]</scope>
    <source>
        <strain evidence="2">4G2_DIV0659</strain>
    </source>
</reference>
<dbReference type="OrthoDB" id="9929088at2"/>
<evidence type="ECO:0000313" key="2">
    <source>
        <dbReference type="EMBL" id="OTO09589.1"/>
    </source>
</evidence>
<dbReference type="RefSeq" id="WP_086329231.1">
    <property type="nucleotide sequence ID" value="NZ_NGLE02000001.1"/>
</dbReference>